<comment type="caution">
    <text evidence="7">The sequence shown here is derived from an EMBL/GenBank/DDBJ whole genome shotgun (WGS) entry which is preliminary data.</text>
</comment>
<keyword evidence="5" id="KW-0460">Magnesium</keyword>
<evidence type="ECO:0000256" key="3">
    <source>
        <dbReference type="ARBA" id="ARBA00022695"/>
    </source>
</evidence>
<evidence type="ECO:0000256" key="4">
    <source>
        <dbReference type="ARBA" id="ARBA00022884"/>
    </source>
</evidence>
<keyword evidence="5" id="KW-0479">Metal-binding</keyword>
<dbReference type="CDD" id="cd11364">
    <property type="entry name" value="RNase_PH_PNPase_2"/>
    <property type="match status" value="1"/>
</dbReference>
<dbReference type="NCBIfam" id="TIGR03591">
    <property type="entry name" value="polynuc_phos"/>
    <property type="match status" value="1"/>
</dbReference>
<protein>
    <recommendedName>
        <fullName evidence="5">Polyribonucleotide nucleotidyltransferase</fullName>
        <ecNumber evidence="5">2.7.7.8</ecNumber>
    </recommendedName>
    <alternativeName>
        <fullName evidence="5">Polynucleotide phosphorylase</fullName>
        <shortName evidence="5">PNPase</shortName>
    </alternativeName>
</protein>
<dbReference type="SMART" id="SM00316">
    <property type="entry name" value="S1"/>
    <property type="match status" value="1"/>
</dbReference>
<sequence>MINKLQINEISKSILWEGKQFEIKTGKLASQADGSVVVKIGDTSVLATAVINKNPDENKDFMPLTIDCRESFYAGGKIGGALYIRREGRPSEQTILTARLTDRPIRPMFPEGMINDVVIAITPLSVDKENGIGIPSIIGASLAINLAGIPFESEVGAVKIGYKDGNYIINPTYQEVKEGILELTLAGTKDAITMVECSANEVCDEILLEAFRIGQEEIRKNCELQNEFLKNFEIEKKEIITNKPSKELIEKIENCLKIEELNKLIPSSKKEFNNQSEIIKNIIFENFKNELEDENNKEITKIKLGSGVFKVIKNFIRKKILEEEKRVDGRKLDQIRPLYCETGLGNNRIHGIGLFQRGETQVFSATTLGAPGDILLVDDMESDAIEQRFMHHYNMPGFSTNEAKSSRGASRREIGHGKLAEKALEAMIPSEEDFPYTLRVVSEVFSCNGSTSMASVCATTLSLMDAGVPIKNPVSGIAMGLITDGEKFKILTDIQGVEDFTGDMDFKVAGTKNGITALQMDMKIKGLSLEIIKQAIQKANTARLDILDFMLQTIDKPNEELSIYAPKITKIKLKASQIREVIGSGGANINEITKETGVKIDFKEDGTTIITAKDTKSGEEAIKMIQESIWSPEIGQIIEGKITRIEQYGLFVDIGKNKSGLCHVKNIGKSFVSDLKTMYKEGQKIRVKIIGIDDNNGKIDLRKED</sequence>
<dbReference type="PANTHER" id="PTHR11252:SF0">
    <property type="entry name" value="POLYRIBONUCLEOTIDE NUCLEOTIDYLTRANSFERASE 1, MITOCHONDRIAL"/>
    <property type="match status" value="1"/>
</dbReference>
<keyword evidence="3 5" id="KW-0548">Nucleotidyltransferase</keyword>
<gene>
    <name evidence="5" type="primary">pnp</name>
    <name evidence="7" type="ORF">VAMP_8n70</name>
</gene>
<comment type="catalytic activity">
    <reaction evidence="5">
        <text>RNA(n+1) + phosphate = RNA(n) + a ribonucleoside 5'-diphosphate</text>
        <dbReference type="Rhea" id="RHEA:22096"/>
        <dbReference type="Rhea" id="RHEA-COMP:14527"/>
        <dbReference type="Rhea" id="RHEA-COMP:17342"/>
        <dbReference type="ChEBI" id="CHEBI:43474"/>
        <dbReference type="ChEBI" id="CHEBI:57930"/>
        <dbReference type="ChEBI" id="CHEBI:140395"/>
        <dbReference type="EC" id="2.7.7.8"/>
    </reaction>
</comment>
<keyword evidence="4 5" id="KW-0694">RNA-binding</keyword>
<evidence type="ECO:0000256" key="1">
    <source>
        <dbReference type="ARBA" id="ARBA00007404"/>
    </source>
</evidence>
<dbReference type="InterPro" id="IPR036456">
    <property type="entry name" value="PNPase_PH_RNA-bd_sf"/>
</dbReference>
<dbReference type="InterPro" id="IPR004087">
    <property type="entry name" value="KH_dom"/>
</dbReference>
<dbReference type="SUPFAM" id="SSF54791">
    <property type="entry name" value="Eukaryotic type KH-domain (KH-domain type I)"/>
    <property type="match status" value="1"/>
</dbReference>
<name>A0ABS5QM78_9BACT</name>
<comment type="similarity">
    <text evidence="1 5">Belongs to the polyribonucleotide nucleotidyltransferase family.</text>
</comment>
<evidence type="ECO:0000256" key="2">
    <source>
        <dbReference type="ARBA" id="ARBA00022679"/>
    </source>
</evidence>
<dbReference type="InterPro" id="IPR003029">
    <property type="entry name" value="S1_domain"/>
</dbReference>
<accession>A0ABS5QM78</accession>
<dbReference type="SUPFAM" id="SSF55666">
    <property type="entry name" value="Ribonuclease PH domain 2-like"/>
    <property type="match status" value="2"/>
</dbReference>
<dbReference type="SUPFAM" id="SSF50249">
    <property type="entry name" value="Nucleic acid-binding proteins"/>
    <property type="match status" value="1"/>
</dbReference>
<evidence type="ECO:0000259" key="6">
    <source>
        <dbReference type="PROSITE" id="PS50126"/>
    </source>
</evidence>
<dbReference type="PANTHER" id="PTHR11252">
    <property type="entry name" value="POLYRIBONUCLEOTIDE NUCLEOTIDYLTRANSFERASE"/>
    <property type="match status" value="1"/>
</dbReference>
<dbReference type="SMART" id="SM00322">
    <property type="entry name" value="KH"/>
    <property type="match status" value="1"/>
</dbReference>
<dbReference type="PROSITE" id="PS50084">
    <property type="entry name" value="KH_TYPE_1"/>
    <property type="match status" value="1"/>
</dbReference>
<dbReference type="HAMAP" id="MF_01595">
    <property type="entry name" value="PNPase"/>
    <property type="match status" value="1"/>
</dbReference>
<feature type="binding site" evidence="5">
    <location>
        <position position="505"/>
    </location>
    <ligand>
        <name>Mg(2+)</name>
        <dbReference type="ChEBI" id="CHEBI:18420"/>
    </ligand>
</feature>
<keyword evidence="2 5" id="KW-0808">Transferase</keyword>
<reference evidence="7 8" key="1">
    <citation type="journal article" date="2021" name="Nat. Commun.">
        <title>Reductive evolution and unique predatory mode in the CPR bacterium Vampirococcus lugosii.</title>
        <authorList>
            <person name="Moreira D."/>
            <person name="Zivanovic Y."/>
            <person name="Lopez-Archilla A.I."/>
            <person name="Iniesto M."/>
            <person name="Lopez-Garcia P."/>
        </authorList>
    </citation>
    <scope>NUCLEOTIDE SEQUENCE [LARGE SCALE GENOMIC DNA]</scope>
    <source>
        <strain evidence="7">Chiprana</strain>
    </source>
</reference>
<dbReference type="CDD" id="cd02393">
    <property type="entry name" value="KH-I_PNPase"/>
    <property type="match status" value="1"/>
</dbReference>
<feature type="binding site" evidence="5">
    <location>
        <position position="499"/>
    </location>
    <ligand>
        <name>Mg(2+)</name>
        <dbReference type="ChEBI" id="CHEBI:18420"/>
    </ligand>
</feature>
<dbReference type="Gene3D" id="2.40.50.140">
    <property type="entry name" value="Nucleic acid-binding proteins"/>
    <property type="match status" value="1"/>
</dbReference>
<dbReference type="PIRSF" id="PIRSF005499">
    <property type="entry name" value="PNPase"/>
    <property type="match status" value="1"/>
</dbReference>
<dbReference type="InterPro" id="IPR001247">
    <property type="entry name" value="ExoRNase_PH_dom1"/>
</dbReference>
<evidence type="ECO:0000313" key="7">
    <source>
        <dbReference type="EMBL" id="MBS8121579.1"/>
    </source>
</evidence>
<dbReference type="Gene3D" id="3.30.230.70">
    <property type="entry name" value="GHMP Kinase, N-terminal domain"/>
    <property type="match status" value="2"/>
</dbReference>
<dbReference type="EMBL" id="JAEDAM010000005">
    <property type="protein sequence ID" value="MBS8121579.1"/>
    <property type="molecule type" value="Genomic_DNA"/>
</dbReference>
<dbReference type="SUPFAM" id="SSF46915">
    <property type="entry name" value="Polynucleotide phosphorylase/guanosine pentaphosphate synthase (PNPase/GPSI), domain 3"/>
    <property type="match status" value="1"/>
</dbReference>
<dbReference type="NCBIfam" id="NF008805">
    <property type="entry name" value="PRK11824.1"/>
    <property type="match status" value="1"/>
</dbReference>
<feature type="domain" description="S1 motif" evidence="6">
    <location>
        <begin position="635"/>
        <end position="704"/>
    </location>
</feature>
<dbReference type="InterPro" id="IPR004088">
    <property type="entry name" value="KH_dom_type_1"/>
</dbReference>
<evidence type="ECO:0000313" key="8">
    <source>
        <dbReference type="Proteomes" id="UP000680365"/>
    </source>
</evidence>
<dbReference type="InterPro" id="IPR015847">
    <property type="entry name" value="ExoRNase_PH_dom2"/>
</dbReference>
<dbReference type="InterPro" id="IPR036345">
    <property type="entry name" value="ExoRNase_PH_dom2_sf"/>
</dbReference>
<keyword evidence="5" id="KW-0963">Cytoplasm</keyword>
<dbReference type="Pfam" id="PF00013">
    <property type="entry name" value="KH_1"/>
    <property type="match status" value="1"/>
</dbReference>
<proteinExistence type="inferred from homology"/>
<dbReference type="InterPro" id="IPR027408">
    <property type="entry name" value="PNPase/RNase_PH_dom_sf"/>
</dbReference>
<dbReference type="Gene3D" id="3.30.1370.10">
    <property type="entry name" value="K Homology domain, type 1"/>
    <property type="match status" value="1"/>
</dbReference>
<comment type="cofactor">
    <cofactor evidence="5">
        <name>Mg(2+)</name>
        <dbReference type="ChEBI" id="CHEBI:18420"/>
    </cofactor>
</comment>
<organism evidence="7 8">
    <name type="scientific">Candidatus Vampirococcus lugosii</name>
    <dbReference type="NCBI Taxonomy" id="2789015"/>
    <lineage>
        <taxon>Bacteria</taxon>
        <taxon>Candidatus Absconditibacteriota</taxon>
        <taxon>Vampirococcus</taxon>
    </lineage>
</organism>
<dbReference type="PROSITE" id="PS50126">
    <property type="entry name" value="S1"/>
    <property type="match status" value="1"/>
</dbReference>
<dbReference type="InterPro" id="IPR020568">
    <property type="entry name" value="Ribosomal_Su5_D2-typ_SF"/>
</dbReference>
<comment type="function">
    <text evidence="5">Involved in mRNA degradation. Catalyzes the phosphorolysis of single-stranded polyribonucleotides processively in the 3'- to 5'-direction.</text>
</comment>
<dbReference type="InterPro" id="IPR036612">
    <property type="entry name" value="KH_dom_type_1_sf"/>
</dbReference>
<comment type="subcellular location">
    <subcellularLocation>
        <location evidence="5">Cytoplasm</location>
    </subcellularLocation>
</comment>
<dbReference type="Pfam" id="PF00575">
    <property type="entry name" value="S1"/>
    <property type="match status" value="1"/>
</dbReference>
<dbReference type="InterPro" id="IPR012162">
    <property type="entry name" value="PNPase"/>
</dbReference>
<dbReference type="EC" id="2.7.7.8" evidence="5"/>
<dbReference type="Pfam" id="PF03725">
    <property type="entry name" value="RNase_PH_C"/>
    <property type="match status" value="2"/>
</dbReference>
<dbReference type="InterPro" id="IPR012340">
    <property type="entry name" value="NA-bd_OB-fold"/>
</dbReference>
<dbReference type="RefSeq" id="WP_213348196.1">
    <property type="nucleotide sequence ID" value="NZ_JAEDAM010000005.1"/>
</dbReference>
<keyword evidence="8" id="KW-1185">Reference proteome</keyword>
<dbReference type="SUPFAM" id="SSF54211">
    <property type="entry name" value="Ribosomal protein S5 domain 2-like"/>
    <property type="match status" value="2"/>
</dbReference>
<dbReference type="Pfam" id="PF01138">
    <property type="entry name" value="RNase_PH"/>
    <property type="match status" value="2"/>
</dbReference>
<dbReference type="GO" id="GO:0004654">
    <property type="term" value="F:polyribonucleotide nucleotidyltransferase activity"/>
    <property type="evidence" value="ECO:0007669"/>
    <property type="project" value="UniProtKB-EC"/>
</dbReference>
<dbReference type="Proteomes" id="UP000680365">
    <property type="component" value="Unassembled WGS sequence"/>
</dbReference>
<evidence type="ECO:0000256" key="5">
    <source>
        <dbReference type="HAMAP-Rule" id="MF_01595"/>
    </source>
</evidence>